<accession>A0A1X0Q5K1</accession>
<proteinExistence type="predicted"/>
<dbReference type="AlphaFoldDB" id="A0A1X0Q5K1"/>
<dbReference type="EMBL" id="LTAI01002163">
    <property type="protein sequence ID" value="ORD92937.1"/>
    <property type="molecule type" value="Genomic_DNA"/>
</dbReference>
<reference evidence="1 2" key="1">
    <citation type="journal article" date="2017" name="Environ. Microbiol.">
        <title>Decay of the glycolytic pathway and adaptation to intranuclear parasitism within Enterocytozoonidae microsporidia.</title>
        <authorList>
            <person name="Wiredu Boakye D."/>
            <person name="Jaroenlak P."/>
            <person name="Prachumwat A."/>
            <person name="Williams T.A."/>
            <person name="Bateman K.S."/>
            <person name="Itsathitphaisarn O."/>
            <person name="Sritunyalucksana K."/>
            <person name="Paszkiewicz K.H."/>
            <person name="Moore K.A."/>
            <person name="Stentiford G.D."/>
            <person name="Williams B.A."/>
        </authorList>
    </citation>
    <scope>NUCLEOTIDE SEQUENCE [LARGE SCALE GENOMIC DNA]</scope>
    <source>
        <strain evidence="2">canceri</strain>
    </source>
</reference>
<comment type="caution">
    <text evidence="1">The sequence shown here is derived from an EMBL/GenBank/DDBJ whole genome shotgun (WGS) entry which is preliminary data.</text>
</comment>
<organism evidence="1 2">
    <name type="scientific">Hepatospora eriocheir</name>
    <dbReference type="NCBI Taxonomy" id="1081669"/>
    <lineage>
        <taxon>Eukaryota</taxon>
        <taxon>Fungi</taxon>
        <taxon>Fungi incertae sedis</taxon>
        <taxon>Microsporidia</taxon>
        <taxon>Hepatosporidae</taxon>
        <taxon>Hepatospora</taxon>
    </lineage>
</organism>
<sequence length="81" mass="9354">MIILLHFYLGNFNKNKFIICISIIKKSWLKVIESACLKENIVLTFLLSFAFSPLLTITKIDFECLIVCNLKNSTNPEVMKQ</sequence>
<dbReference type="VEuPathDB" id="MicrosporidiaDB:HERIO_2207"/>
<dbReference type="VEuPathDB" id="MicrosporidiaDB:A0H76_2911"/>
<evidence type="ECO:0000313" key="1">
    <source>
        <dbReference type="EMBL" id="ORD92937.1"/>
    </source>
</evidence>
<protein>
    <submittedName>
        <fullName evidence="1">Uncharacterized protein</fullName>
    </submittedName>
</protein>
<evidence type="ECO:0000313" key="2">
    <source>
        <dbReference type="Proteomes" id="UP000192501"/>
    </source>
</evidence>
<dbReference type="Proteomes" id="UP000192501">
    <property type="component" value="Unassembled WGS sequence"/>
</dbReference>
<gene>
    <name evidence="1" type="ORF">A0H76_2911</name>
</gene>
<name>A0A1X0Q5K1_9MICR</name>